<organism evidence="2 3">
    <name type="scientific">Psittacine adenovirus 1</name>
    <dbReference type="NCBI Taxonomy" id="318592"/>
    <lineage>
        <taxon>Viruses</taxon>
        <taxon>Varidnaviria</taxon>
        <taxon>Bamfordvirae</taxon>
        <taxon>Preplasmiviricota</taxon>
        <taxon>Polisuviricotina</taxon>
        <taxon>Pharingeaviricetes</taxon>
        <taxon>Rowavirales</taxon>
        <taxon>Adenoviridae</taxon>
        <taxon>Aviadenovirus</taxon>
        <taxon>Aviadenovirus senegalense</taxon>
        <taxon>Psittacine aviadenovirus C</taxon>
    </lineage>
</organism>
<evidence type="ECO:0000313" key="3">
    <source>
        <dbReference type="Proteomes" id="UP000319520"/>
    </source>
</evidence>
<dbReference type="Proteomes" id="UP000319520">
    <property type="component" value="Segment"/>
</dbReference>
<dbReference type="RefSeq" id="YP_010790690.1">
    <property type="nucleotide sequence ID" value="NC_075452.1"/>
</dbReference>
<feature type="region of interest" description="Disordered" evidence="1">
    <location>
        <begin position="1"/>
        <end position="96"/>
    </location>
</feature>
<evidence type="ECO:0000256" key="1">
    <source>
        <dbReference type="SAM" id="MobiDB-lite"/>
    </source>
</evidence>
<proteinExistence type="predicted"/>
<sequence length="158" mass="17901">MYRYPAYTRQDPEVENEEVEREEAAGAVEDEGPGAPLATPPQHVQRNTEIMETPVSRCPPPRWCMSPRPQRRPRSPLKEIHPTNSRNRSADGKYTKASVKVTPLSPRGLCGTIKELSFVPRQTSFLLEEEENLGLLCRPSKWRSWSPLVLRNVLIAVG</sequence>
<dbReference type="EMBL" id="MH580295">
    <property type="protein sequence ID" value="AXB73031.1"/>
    <property type="molecule type" value="Genomic_DNA"/>
</dbReference>
<protein>
    <submittedName>
        <fullName evidence="2">Uncharacterized protein</fullName>
    </submittedName>
</protein>
<keyword evidence="3" id="KW-1185">Reference proteome</keyword>
<dbReference type="KEGG" id="vg:80528099"/>
<evidence type="ECO:0000313" key="2">
    <source>
        <dbReference type="EMBL" id="AXB73031.1"/>
    </source>
</evidence>
<dbReference type="GeneID" id="80528099"/>
<reference evidence="2 3" key="1">
    <citation type="submission" date="2018-07" db="EMBL/GenBank/DDBJ databases">
        <title>Complete genome sequence of a Psittacine Adenovirus-1 identified from a Poicephalus senegalus in Italy.</title>
        <authorList>
            <person name="Milani A."/>
            <person name="Zamperin G."/>
            <person name="Fusaro A."/>
            <person name="Monne I."/>
        </authorList>
    </citation>
    <scope>NUCLEOTIDE SEQUENCE [LARGE SCALE GENOMIC DNA]</scope>
    <source>
        <strain evidence="2">18VIR149_ITA_2018</strain>
    </source>
</reference>
<accession>A0A2Z5E1C3</accession>
<name>A0A2Z5E1C3_9ADEN</name>